<evidence type="ECO:0000256" key="3">
    <source>
        <dbReference type="ARBA" id="ARBA00023027"/>
    </source>
</evidence>
<feature type="region of interest" description="Disordered" evidence="5">
    <location>
        <begin position="1"/>
        <end position="20"/>
    </location>
</feature>
<dbReference type="PROSITE" id="PS00065">
    <property type="entry name" value="D_2_HYDROXYACID_DH_1"/>
    <property type="match status" value="1"/>
</dbReference>
<name>A0A9X1YC94_9PROT</name>
<dbReference type="InterPro" id="IPR029752">
    <property type="entry name" value="D-isomer_DH_CS1"/>
</dbReference>
<dbReference type="SUPFAM" id="SSF51735">
    <property type="entry name" value="NAD(P)-binding Rossmann-fold domains"/>
    <property type="match status" value="1"/>
</dbReference>
<dbReference type="RefSeq" id="WP_248669813.1">
    <property type="nucleotide sequence ID" value="NZ_JALPRX010000144.1"/>
</dbReference>
<keyword evidence="2 4" id="KW-0560">Oxidoreductase</keyword>
<evidence type="ECO:0000256" key="2">
    <source>
        <dbReference type="ARBA" id="ARBA00023002"/>
    </source>
</evidence>
<dbReference type="EMBL" id="JALPRX010000144">
    <property type="protein sequence ID" value="MCK8787764.1"/>
    <property type="molecule type" value="Genomic_DNA"/>
</dbReference>
<dbReference type="InterPro" id="IPR050223">
    <property type="entry name" value="D-isomer_2-hydroxyacid_DH"/>
</dbReference>
<dbReference type="Gene3D" id="3.40.50.720">
    <property type="entry name" value="NAD(P)-binding Rossmann-like Domain"/>
    <property type="match status" value="2"/>
</dbReference>
<dbReference type="PANTHER" id="PTHR10996:SF178">
    <property type="entry name" value="2-HYDROXYACID DEHYDROGENASE YGL185C-RELATED"/>
    <property type="match status" value="1"/>
</dbReference>
<dbReference type="GO" id="GO:0005829">
    <property type="term" value="C:cytosol"/>
    <property type="evidence" value="ECO:0007669"/>
    <property type="project" value="TreeGrafter"/>
</dbReference>
<protein>
    <submittedName>
        <fullName evidence="8">2-hydroxyacid dehydrogenase</fullName>
    </submittedName>
</protein>
<feature type="compositionally biased region" description="Low complexity" evidence="5">
    <location>
        <begin position="1"/>
        <end position="16"/>
    </location>
</feature>
<comment type="similarity">
    <text evidence="4">Belongs to the D-isomer specific 2-hydroxyacid dehydrogenase family.</text>
</comment>
<dbReference type="PANTHER" id="PTHR10996">
    <property type="entry name" value="2-HYDROXYACID DEHYDROGENASE-RELATED"/>
    <property type="match status" value="1"/>
</dbReference>
<accession>A0A9X1YC94</accession>
<dbReference type="InterPro" id="IPR036291">
    <property type="entry name" value="NAD(P)-bd_dom_sf"/>
</dbReference>
<keyword evidence="3" id="KW-0520">NAD</keyword>
<dbReference type="SUPFAM" id="SSF52283">
    <property type="entry name" value="Formate/glycerate dehydrogenase catalytic domain-like"/>
    <property type="match status" value="1"/>
</dbReference>
<dbReference type="Pfam" id="PF00389">
    <property type="entry name" value="2-Hacid_dh"/>
    <property type="match status" value="1"/>
</dbReference>
<dbReference type="AlphaFoldDB" id="A0A9X1YC94"/>
<dbReference type="InterPro" id="IPR006140">
    <property type="entry name" value="D-isomer_DH_NAD-bd"/>
</dbReference>
<keyword evidence="9" id="KW-1185">Reference proteome</keyword>
<dbReference type="FunFam" id="3.40.50.720:FF:000213">
    <property type="entry name" value="Putative 2-hydroxyacid dehydrogenase"/>
    <property type="match status" value="1"/>
</dbReference>
<dbReference type="Proteomes" id="UP001139516">
    <property type="component" value="Unassembled WGS sequence"/>
</dbReference>
<feature type="domain" description="D-isomer specific 2-hydroxyacid dehydrogenase catalytic" evidence="6">
    <location>
        <begin position="62"/>
        <end position="327"/>
    </location>
</feature>
<dbReference type="GO" id="GO:0016618">
    <property type="term" value="F:hydroxypyruvate reductase [NAD(P)H] activity"/>
    <property type="evidence" value="ECO:0007669"/>
    <property type="project" value="TreeGrafter"/>
</dbReference>
<evidence type="ECO:0000256" key="4">
    <source>
        <dbReference type="RuleBase" id="RU003719"/>
    </source>
</evidence>
<evidence type="ECO:0000259" key="6">
    <source>
        <dbReference type="Pfam" id="PF00389"/>
    </source>
</evidence>
<keyword evidence="1" id="KW-0521">NADP</keyword>
<gene>
    <name evidence="8" type="ORF">M0638_25740</name>
</gene>
<dbReference type="CDD" id="cd12156">
    <property type="entry name" value="HPPR"/>
    <property type="match status" value="1"/>
</dbReference>
<comment type="caution">
    <text evidence="8">The sequence shown here is derived from an EMBL/GenBank/DDBJ whole genome shotgun (WGS) entry which is preliminary data.</text>
</comment>
<dbReference type="Pfam" id="PF02826">
    <property type="entry name" value="2-Hacid_dh_C"/>
    <property type="match status" value="1"/>
</dbReference>
<feature type="domain" description="D-isomer specific 2-hydroxyacid dehydrogenase NAD-binding" evidence="7">
    <location>
        <begin position="125"/>
        <end position="296"/>
    </location>
</feature>
<sequence>MTAAAGAAGGADAPVPASAPPANPSSGLPFALATIPLRPAAVAALGALVTLLPAGTATDPRAVVVVTNGSTGLSDAAMAAMPALRLIACFGAGHENVDLDAAARRGIVVTNAPGANAATVADHALGLMLAVARGIVAADRGVRAGGWAELRAVRPTLDGARLGVIGLGAIGEGIARRGAAFGMSVGYHTRRPRPDQPWRHEPSLTALARESDFLVAACPGGPATRHLVNAEVLAALGPEGFLVNIARGSVVDTAALVAALAAGTIAGAALDVVEGEPVVPPALLAQPRLVITPHMAGRSPAAERRQIGTLVANVTAVLAGRPAPDAVLPGRGAGG</sequence>
<evidence type="ECO:0000313" key="8">
    <source>
        <dbReference type="EMBL" id="MCK8787764.1"/>
    </source>
</evidence>
<proteinExistence type="inferred from homology"/>
<dbReference type="InterPro" id="IPR006139">
    <property type="entry name" value="D-isomer_2_OHA_DH_cat_dom"/>
</dbReference>
<evidence type="ECO:0000313" key="9">
    <source>
        <dbReference type="Proteomes" id="UP001139516"/>
    </source>
</evidence>
<dbReference type="GO" id="GO:0051287">
    <property type="term" value="F:NAD binding"/>
    <property type="evidence" value="ECO:0007669"/>
    <property type="project" value="InterPro"/>
</dbReference>
<evidence type="ECO:0000256" key="5">
    <source>
        <dbReference type="SAM" id="MobiDB-lite"/>
    </source>
</evidence>
<evidence type="ECO:0000256" key="1">
    <source>
        <dbReference type="ARBA" id="ARBA00022857"/>
    </source>
</evidence>
<evidence type="ECO:0000259" key="7">
    <source>
        <dbReference type="Pfam" id="PF02826"/>
    </source>
</evidence>
<organism evidence="8 9">
    <name type="scientific">Roseomonas acroporae</name>
    <dbReference type="NCBI Taxonomy" id="2937791"/>
    <lineage>
        <taxon>Bacteria</taxon>
        <taxon>Pseudomonadati</taxon>
        <taxon>Pseudomonadota</taxon>
        <taxon>Alphaproteobacteria</taxon>
        <taxon>Acetobacterales</taxon>
        <taxon>Roseomonadaceae</taxon>
        <taxon>Roseomonas</taxon>
    </lineage>
</organism>
<reference evidence="8" key="1">
    <citation type="submission" date="2022-04" db="EMBL/GenBank/DDBJ databases">
        <title>Roseomonas acroporae sp. nov., isolated from coral Acropora digitifera.</title>
        <authorList>
            <person name="Sun H."/>
        </authorList>
    </citation>
    <scope>NUCLEOTIDE SEQUENCE</scope>
    <source>
        <strain evidence="8">NAR14</strain>
    </source>
</reference>
<dbReference type="GO" id="GO:0030267">
    <property type="term" value="F:glyoxylate reductase (NADPH) activity"/>
    <property type="evidence" value="ECO:0007669"/>
    <property type="project" value="TreeGrafter"/>
</dbReference>